<dbReference type="GO" id="GO:0004167">
    <property type="term" value="F:dopachrome isomerase activity"/>
    <property type="evidence" value="ECO:0007669"/>
    <property type="project" value="UniProtKB-EC"/>
</dbReference>
<evidence type="ECO:0000256" key="6">
    <source>
        <dbReference type="ARBA" id="ARBA00036823"/>
    </source>
</evidence>
<dbReference type="GO" id="GO:0050178">
    <property type="term" value="F:phenylpyruvate tautomerase activity"/>
    <property type="evidence" value="ECO:0007669"/>
    <property type="project" value="UniProtKB-EC"/>
</dbReference>
<dbReference type="InterPro" id="IPR014347">
    <property type="entry name" value="Tautomerase/MIF_sf"/>
</dbReference>
<protein>
    <recommendedName>
        <fullName evidence="11">L-dopachrome isomerase</fullName>
        <ecNumber evidence="8">5.3.2.1</ecNumber>
        <ecNumber evidence="7">5.3.3.12</ecNumber>
    </recommendedName>
    <alternativeName>
        <fullName evidence="9">L-dopachrome tautomerase</fullName>
    </alternativeName>
    <alternativeName>
        <fullName evidence="10">Phenylpyruvate tautomerase</fullName>
    </alternativeName>
</protein>
<evidence type="ECO:0000256" key="1">
    <source>
        <dbReference type="ARBA" id="ARBA00004613"/>
    </source>
</evidence>
<reference evidence="12" key="1">
    <citation type="submission" date="2019-02" db="EMBL/GenBank/DDBJ databases">
        <authorList>
            <person name="Gruber-Vodicka R. H."/>
            <person name="Seah K. B. B."/>
        </authorList>
    </citation>
    <scope>NUCLEOTIDE SEQUENCE</scope>
    <source>
        <strain evidence="12">BECK_BZ163</strain>
    </source>
</reference>
<accession>A0A450SMW1</accession>
<dbReference type="AlphaFoldDB" id="A0A450SMW1"/>
<keyword evidence="2" id="KW-0202">Cytokine</keyword>
<dbReference type="InterPro" id="IPR001398">
    <property type="entry name" value="Macrophage_inhib_fac"/>
</dbReference>
<dbReference type="GO" id="GO:0005125">
    <property type="term" value="F:cytokine activity"/>
    <property type="evidence" value="ECO:0007669"/>
    <property type="project" value="UniProtKB-KW"/>
</dbReference>
<dbReference type="EMBL" id="CAADEZ010000141">
    <property type="protein sequence ID" value="VFJ55065.1"/>
    <property type="molecule type" value="Genomic_DNA"/>
</dbReference>
<name>A0A450SMW1_9GAMM</name>
<dbReference type="GO" id="GO:0005615">
    <property type="term" value="C:extracellular space"/>
    <property type="evidence" value="ECO:0007669"/>
    <property type="project" value="UniProtKB-KW"/>
</dbReference>
<evidence type="ECO:0000256" key="5">
    <source>
        <dbReference type="ARBA" id="ARBA00036735"/>
    </source>
</evidence>
<comment type="catalytic activity">
    <reaction evidence="5">
        <text>3-phenylpyruvate = enol-phenylpyruvate</text>
        <dbReference type="Rhea" id="RHEA:17097"/>
        <dbReference type="ChEBI" id="CHEBI:16815"/>
        <dbReference type="ChEBI" id="CHEBI:18005"/>
        <dbReference type="EC" id="5.3.2.1"/>
    </reaction>
</comment>
<evidence type="ECO:0000256" key="8">
    <source>
        <dbReference type="ARBA" id="ARBA00039086"/>
    </source>
</evidence>
<evidence type="ECO:0000256" key="3">
    <source>
        <dbReference type="ARBA" id="ARBA00022525"/>
    </source>
</evidence>
<comment type="subcellular location">
    <subcellularLocation>
        <location evidence="1">Secreted</location>
    </subcellularLocation>
</comment>
<dbReference type="PANTHER" id="PTHR11954:SF6">
    <property type="entry name" value="MACROPHAGE MIGRATION INHIBITORY FACTOR"/>
    <property type="match status" value="1"/>
</dbReference>
<evidence type="ECO:0000256" key="10">
    <source>
        <dbReference type="ARBA" id="ARBA00041912"/>
    </source>
</evidence>
<evidence type="ECO:0000256" key="4">
    <source>
        <dbReference type="ARBA" id="ARBA00023235"/>
    </source>
</evidence>
<comment type="catalytic activity">
    <reaction evidence="6">
        <text>L-dopachrome = 5,6-dihydroxyindole-2-carboxylate</text>
        <dbReference type="Rhea" id="RHEA:13041"/>
        <dbReference type="ChEBI" id="CHEBI:16875"/>
        <dbReference type="ChEBI" id="CHEBI:57509"/>
        <dbReference type="EC" id="5.3.3.12"/>
    </reaction>
</comment>
<dbReference type="EC" id="5.3.3.12" evidence="7"/>
<keyword evidence="4" id="KW-0413">Isomerase</keyword>
<evidence type="ECO:0000256" key="9">
    <source>
        <dbReference type="ARBA" id="ARBA00041631"/>
    </source>
</evidence>
<dbReference type="Gene3D" id="3.30.429.10">
    <property type="entry name" value="Macrophage Migration Inhibitory Factor"/>
    <property type="match status" value="1"/>
</dbReference>
<sequence length="119" mass="12535">MPYLKIQTNVTTADSSANSADEKAILTRIAAGIAAQLGKPERYMMGAIDTGCTLVFGGSDEPAAFVELKGIGLPEARAAELSEALCSSISTELGIPPDRIYIVFADIPRALWGWNGGTF</sequence>
<proteinExistence type="predicted"/>
<evidence type="ECO:0000256" key="7">
    <source>
        <dbReference type="ARBA" id="ARBA00038932"/>
    </source>
</evidence>
<dbReference type="SUPFAM" id="SSF55331">
    <property type="entry name" value="Tautomerase/MIF"/>
    <property type="match status" value="1"/>
</dbReference>
<dbReference type="EC" id="5.3.2.1" evidence="8"/>
<gene>
    <name evidence="12" type="ORF">BECKFM1743A_GA0114220_101415</name>
</gene>
<evidence type="ECO:0000313" key="12">
    <source>
        <dbReference type="EMBL" id="VFJ55065.1"/>
    </source>
</evidence>
<dbReference type="PANTHER" id="PTHR11954">
    <property type="entry name" value="D-DOPACHROME DECARBOXYLASE"/>
    <property type="match status" value="1"/>
</dbReference>
<organism evidence="12">
    <name type="scientific">Candidatus Kentrum sp. FM</name>
    <dbReference type="NCBI Taxonomy" id="2126340"/>
    <lineage>
        <taxon>Bacteria</taxon>
        <taxon>Pseudomonadati</taxon>
        <taxon>Pseudomonadota</taxon>
        <taxon>Gammaproteobacteria</taxon>
        <taxon>Candidatus Kentrum</taxon>
    </lineage>
</organism>
<keyword evidence="12" id="KW-0670">Pyruvate</keyword>
<dbReference type="Pfam" id="PF01187">
    <property type="entry name" value="MIF"/>
    <property type="match status" value="1"/>
</dbReference>
<evidence type="ECO:0000256" key="11">
    <source>
        <dbReference type="ARBA" id="ARBA00042730"/>
    </source>
</evidence>
<evidence type="ECO:0000256" key="2">
    <source>
        <dbReference type="ARBA" id="ARBA00022514"/>
    </source>
</evidence>
<keyword evidence="3" id="KW-0964">Secreted</keyword>